<comment type="caution">
    <text evidence="1">The sequence shown here is derived from an EMBL/GenBank/DDBJ whole genome shotgun (WGS) entry which is preliminary data.</text>
</comment>
<keyword evidence="2" id="KW-1185">Reference proteome</keyword>
<dbReference type="Proteomes" id="UP001597511">
    <property type="component" value="Unassembled WGS sequence"/>
</dbReference>
<protein>
    <submittedName>
        <fullName evidence="1">Uncharacterized protein</fullName>
    </submittedName>
</protein>
<name>A0ABW6A817_9BACT</name>
<dbReference type="SUPFAM" id="SSF109604">
    <property type="entry name" value="HD-domain/PDEase-like"/>
    <property type="match status" value="1"/>
</dbReference>
<dbReference type="PANTHER" id="PTHR21174">
    <property type="match status" value="1"/>
</dbReference>
<dbReference type="RefSeq" id="WP_386101812.1">
    <property type="nucleotide sequence ID" value="NZ_JBHUOZ010000003.1"/>
</dbReference>
<accession>A0ABW6A817</accession>
<evidence type="ECO:0000313" key="1">
    <source>
        <dbReference type="EMBL" id="MFD2921463.1"/>
    </source>
</evidence>
<gene>
    <name evidence="1" type="ORF">ACFS6H_17175</name>
</gene>
<dbReference type="PANTHER" id="PTHR21174:SF0">
    <property type="entry name" value="HD PHOSPHOHYDROLASE FAMILY PROTEIN-RELATED"/>
    <property type="match status" value="1"/>
</dbReference>
<organism evidence="1 2">
    <name type="scientific">Terrimonas rubra</name>
    <dbReference type="NCBI Taxonomy" id="1035890"/>
    <lineage>
        <taxon>Bacteria</taxon>
        <taxon>Pseudomonadati</taxon>
        <taxon>Bacteroidota</taxon>
        <taxon>Chitinophagia</taxon>
        <taxon>Chitinophagales</taxon>
        <taxon>Chitinophagaceae</taxon>
        <taxon>Terrimonas</taxon>
    </lineage>
</organism>
<reference evidence="2" key="1">
    <citation type="journal article" date="2019" name="Int. J. Syst. Evol. Microbiol.">
        <title>The Global Catalogue of Microorganisms (GCM) 10K type strain sequencing project: providing services to taxonomists for standard genome sequencing and annotation.</title>
        <authorList>
            <consortium name="The Broad Institute Genomics Platform"/>
            <consortium name="The Broad Institute Genome Sequencing Center for Infectious Disease"/>
            <person name="Wu L."/>
            <person name="Ma J."/>
        </authorList>
    </citation>
    <scope>NUCLEOTIDE SEQUENCE [LARGE SCALE GENOMIC DNA]</scope>
    <source>
        <strain evidence="2">KCTC 23299</strain>
    </source>
</reference>
<sequence>MISNCAAQILATKAHQASTDPDTNYFTDADLSILGQPWEVYETYYKNVRKEYAMYPDFLYNPGRKKVLQHFLSMDRIFKTNHFFGLLEAPARANLQREWTLL</sequence>
<proteinExistence type="predicted"/>
<dbReference type="InterPro" id="IPR009218">
    <property type="entry name" value="HD_phosphohydro"/>
</dbReference>
<evidence type="ECO:0000313" key="2">
    <source>
        <dbReference type="Proteomes" id="UP001597511"/>
    </source>
</evidence>
<dbReference type="EMBL" id="JBHUOZ010000003">
    <property type="protein sequence ID" value="MFD2921463.1"/>
    <property type="molecule type" value="Genomic_DNA"/>
</dbReference>